<keyword evidence="2" id="KW-0472">Membrane</keyword>
<protein>
    <submittedName>
        <fullName evidence="3">Uncharacterized protein</fullName>
    </submittedName>
</protein>
<sequence length="285" mass="29194">MTFPRSWDGSAKGQRRVQQCIDDTVESALPPAGETVARFSPRLAAGVGFLAVFLLLGGTAAVAVADPGGSHSNRGSGFDRGSGGGNGRGGSERHDRDRVGNVDSGKRGEVDQQRRIAESPTVRVGSGRTDVAEVAPSTAADAGETVPSGTGPGLYSGTGGSGSARAGAPSLRMSPPPVTVGNGREPGIRRGAPEPQWRGPAPQEPLPVAPPPPPPAAPAPAPPLTSVKLNPIQPVLTQRLNVAEPDDWQNPWWGLAGLLLIPCAGAALGYRQARAAHAAEKLRRP</sequence>
<feature type="compositionally biased region" description="Gly residues" evidence="1">
    <location>
        <begin position="150"/>
        <end position="162"/>
    </location>
</feature>
<proteinExistence type="predicted"/>
<evidence type="ECO:0000256" key="1">
    <source>
        <dbReference type="SAM" id="MobiDB-lite"/>
    </source>
</evidence>
<feature type="region of interest" description="Disordered" evidence="1">
    <location>
        <begin position="69"/>
        <end position="220"/>
    </location>
</feature>
<reference evidence="3 4" key="1">
    <citation type="journal article" date="2019" name="Emerg. Microbes Infect.">
        <title>Comprehensive subspecies identification of 175 nontuberculous mycobacteria species based on 7547 genomic profiles.</title>
        <authorList>
            <person name="Matsumoto Y."/>
            <person name="Kinjo T."/>
            <person name="Motooka D."/>
            <person name="Nabeya D."/>
            <person name="Jung N."/>
            <person name="Uechi K."/>
            <person name="Horii T."/>
            <person name="Iida T."/>
            <person name="Fujita J."/>
            <person name="Nakamura S."/>
        </authorList>
    </citation>
    <scope>NUCLEOTIDE SEQUENCE [LARGE SCALE GENOMIC DNA]</scope>
    <source>
        <strain evidence="3 4">JCM 6375</strain>
    </source>
</reference>
<keyword evidence="4" id="KW-1185">Reference proteome</keyword>
<name>A0AAD1M8E5_9MYCO</name>
<feature type="transmembrane region" description="Helical" evidence="2">
    <location>
        <begin position="43"/>
        <end position="65"/>
    </location>
</feature>
<dbReference type="KEGG" id="mmor:MMOR_43900"/>
<dbReference type="AlphaFoldDB" id="A0AAD1M8E5"/>
<keyword evidence="2" id="KW-1133">Transmembrane helix</keyword>
<gene>
    <name evidence="3" type="ORF">MMOR_43900</name>
</gene>
<organism evidence="3 4">
    <name type="scientific">Mycolicibacterium moriokaense</name>
    <dbReference type="NCBI Taxonomy" id="39691"/>
    <lineage>
        <taxon>Bacteria</taxon>
        <taxon>Bacillati</taxon>
        <taxon>Actinomycetota</taxon>
        <taxon>Actinomycetes</taxon>
        <taxon>Mycobacteriales</taxon>
        <taxon>Mycobacteriaceae</taxon>
        <taxon>Mycolicibacterium</taxon>
    </lineage>
</organism>
<evidence type="ECO:0000256" key="2">
    <source>
        <dbReference type="SAM" id="Phobius"/>
    </source>
</evidence>
<evidence type="ECO:0000313" key="4">
    <source>
        <dbReference type="Proteomes" id="UP000466681"/>
    </source>
</evidence>
<feature type="compositionally biased region" description="Gly residues" evidence="1">
    <location>
        <begin position="78"/>
        <end position="89"/>
    </location>
</feature>
<feature type="compositionally biased region" description="Basic and acidic residues" evidence="1">
    <location>
        <begin position="90"/>
        <end position="117"/>
    </location>
</feature>
<accession>A0AAD1M8E5</accession>
<dbReference type="EMBL" id="AP022560">
    <property type="protein sequence ID" value="BBX03454.1"/>
    <property type="molecule type" value="Genomic_DNA"/>
</dbReference>
<evidence type="ECO:0000313" key="3">
    <source>
        <dbReference type="EMBL" id="BBX03454.1"/>
    </source>
</evidence>
<dbReference type="Proteomes" id="UP000466681">
    <property type="component" value="Chromosome"/>
</dbReference>
<keyword evidence="2" id="KW-0812">Transmembrane</keyword>
<feature type="compositionally biased region" description="Pro residues" evidence="1">
    <location>
        <begin position="202"/>
        <end position="220"/>
    </location>
</feature>